<keyword evidence="1" id="KW-0539">Nucleus</keyword>
<dbReference type="Proteomes" id="UP000011086">
    <property type="component" value="Unassembled WGS sequence"/>
</dbReference>
<feature type="region of interest" description="Disordered" evidence="2">
    <location>
        <begin position="585"/>
        <end position="624"/>
    </location>
</feature>
<dbReference type="PROSITE" id="PS50048">
    <property type="entry name" value="ZN2_CY6_FUNGAL_2"/>
    <property type="match status" value="1"/>
</dbReference>
<accession>A0AA97P272</accession>
<evidence type="ECO:0000256" key="1">
    <source>
        <dbReference type="ARBA" id="ARBA00023242"/>
    </source>
</evidence>
<feature type="region of interest" description="Disordered" evidence="2">
    <location>
        <begin position="641"/>
        <end position="691"/>
    </location>
</feature>
<feature type="compositionally biased region" description="Low complexity" evidence="2">
    <location>
        <begin position="1600"/>
        <end position="1615"/>
    </location>
</feature>
<dbReference type="SMART" id="SM00066">
    <property type="entry name" value="GAL4"/>
    <property type="match status" value="1"/>
</dbReference>
<feature type="compositionally biased region" description="Pro residues" evidence="2">
    <location>
        <begin position="1121"/>
        <end position="1135"/>
    </location>
</feature>
<dbReference type="GO" id="GO:0000976">
    <property type="term" value="F:transcription cis-regulatory region binding"/>
    <property type="evidence" value="ECO:0007669"/>
    <property type="project" value="TreeGrafter"/>
</dbReference>
<feature type="compositionally biased region" description="Polar residues" evidence="2">
    <location>
        <begin position="599"/>
        <end position="608"/>
    </location>
</feature>
<name>A0AA97P272_PYRO3</name>
<dbReference type="GO" id="GO:0005634">
    <property type="term" value="C:nucleus"/>
    <property type="evidence" value="ECO:0007669"/>
    <property type="project" value="TreeGrafter"/>
</dbReference>
<feature type="region of interest" description="Disordered" evidence="2">
    <location>
        <begin position="1582"/>
        <end position="1623"/>
    </location>
</feature>
<dbReference type="Gene3D" id="4.10.240.10">
    <property type="entry name" value="Zn(2)-C6 fungal-type DNA-binding domain"/>
    <property type="match status" value="1"/>
</dbReference>
<dbReference type="Pfam" id="PF00172">
    <property type="entry name" value="Zn_clus"/>
    <property type="match status" value="1"/>
</dbReference>
<feature type="compositionally biased region" description="Low complexity" evidence="2">
    <location>
        <begin position="1097"/>
        <end position="1117"/>
    </location>
</feature>
<dbReference type="GO" id="GO:0045944">
    <property type="term" value="P:positive regulation of transcription by RNA polymerase II"/>
    <property type="evidence" value="ECO:0007669"/>
    <property type="project" value="TreeGrafter"/>
</dbReference>
<evidence type="ECO:0000259" key="3">
    <source>
        <dbReference type="PROSITE" id="PS50048"/>
    </source>
</evidence>
<dbReference type="PANTHER" id="PTHR37534">
    <property type="entry name" value="TRANSCRIPTIONAL ACTIVATOR PROTEIN UGA3"/>
    <property type="match status" value="1"/>
</dbReference>
<feature type="region of interest" description="Disordered" evidence="2">
    <location>
        <begin position="929"/>
        <end position="988"/>
    </location>
</feature>
<dbReference type="CDD" id="cd00067">
    <property type="entry name" value="GAL4"/>
    <property type="match status" value="1"/>
</dbReference>
<feature type="region of interest" description="Disordered" evidence="2">
    <location>
        <begin position="1170"/>
        <end position="1190"/>
    </location>
</feature>
<feature type="region of interest" description="Disordered" evidence="2">
    <location>
        <begin position="1040"/>
        <end position="1148"/>
    </location>
</feature>
<proteinExistence type="predicted"/>
<feature type="compositionally biased region" description="Basic residues" evidence="2">
    <location>
        <begin position="975"/>
        <end position="988"/>
    </location>
</feature>
<feature type="region of interest" description="Disordered" evidence="2">
    <location>
        <begin position="1243"/>
        <end position="1263"/>
    </location>
</feature>
<evidence type="ECO:0000313" key="4">
    <source>
        <dbReference type="EMBL" id="ELQ40575.1"/>
    </source>
</evidence>
<dbReference type="PANTHER" id="PTHR37534:SF3">
    <property type="entry name" value="ZN(II)2CYS6 TRANSCRIPTION FACTOR (EUROFUNG)"/>
    <property type="match status" value="1"/>
</dbReference>
<dbReference type="GO" id="GO:0000981">
    <property type="term" value="F:DNA-binding transcription factor activity, RNA polymerase II-specific"/>
    <property type="evidence" value="ECO:0007669"/>
    <property type="project" value="InterPro"/>
</dbReference>
<gene>
    <name evidence="4" type="ORF">OOU_Y34scaffold00414g6</name>
</gene>
<feature type="compositionally biased region" description="Polar residues" evidence="2">
    <location>
        <begin position="1060"/>
        <end position="1093"/>
    </location>
</feature>
<dbReference type="SUPFAM" id="SSF57701">
    <property type="entry name" value="Zn2/Cys6 DNA-binding domain"/>
    <property type="match status" value="1"/>
</dbReference>
<dbReference type="EMBL" id="JH792951">
    <property type="protein sequence ID" value="ELQ40575.1"/>
    <property type="molecule type" value="Genomic_DNA"/>
</dbReference>
<feature type="domain" description="Zn(2)-C6 fungal-type" evidence="3">
    <location>
        <begin position="994"/>
        <end position="1024"/>
    </location>
</feature>
<feature type="region of interest" description="Disordered" evidence="2">
    <location>
        <begin position="1"/>
        <end position="71"/>
    </location>
</feature>
<dbReference type="GO" id="GO:0008270">
    <property type="term" value="F:zinc ion binding"/>
    <property type="evidence" value="ECO:0007669"/>
    <property type="project" value="InterPro"/>
</dbReference>
<evidence type="ECO:0000256" key="2">
    <source>
        <dbReference type="SAM" id="MobiDB-lite"/>
    </source>
</evidence>
<reference evidence="4" key="1">
    <citation type="journal article" date="2012" name="PLoS Genet.">
        <title>Comparative analysis of the genomes of two field isolates of the rice blast fungus Magnaporthe oryzae.</title>
        <authorList>
            <person name="Xue M."/>
            <person name="Yang J."/>
            <person name="Li Z."/>
            <person name="Hu S."/>
            <person name="Yao N."/>
            <person name="Dean R.A."/>
            <person name="Zhao W."/>
            <person name="Shen M."/>
            <person name="Zhang H."/>
            <person name="Li C."/>
            <person name="Liu L."/>
            <person name="Cao L."/>
            <person name="Xu X."/>
            <person name="Xing Y."/>
            <person name="Hsiang T."/>
            <person name="Zhang Z."/>
            <person name="Xu J.R."/>
            <person name="Peng Y.L."/>
        </authorList>
    </citation>
    <scope>NUCLEOTIDE SEQUENCE</scope>
    <source>
        <strain evidence="4">Y34</strain>
    </source>
</reference>
<dbReference type="InterPro" id="IPR001138">
    <property type="entry name" value="Zn2Cys6_DnaBD"/>
</dbReference>
<dbReference type="InterPro" id="IPR036864">
    <property type="entry name" value="Zn2-C6_fun-type_DNA-bd_sf"/>
</dbReference>
<feature type="region of interest" description="Disordered" evidence="2">
    <location>
        <begin position="193"/>
        <end position="225"/>
    </location>
</feature>
<organism evidence="4">
    <name type="scientific">Pyricularia oryzae (strain Y34)</name>
    <name type="common">Rice blast fungus</name>
    <name type="synonym">Magnaporthe oryzae</name>
    <dbReference type="NCBI Taxonomy" id="1143189"/>
    <lineage>
        <taxon>Eukaryota</taxon>
        <taxon>Fungi</taxon>
        <taxon>Dikarya</taxon>
        <taxon>Ascomycota</taxon>
        <taxon>Pezizomycotina</taxon>
        <taxon>Sordariomycetes</taxon>
        <taxon>Sordariomycetidae</taxon>
        <taxon>Magnaporthales</taxon>
        <taxon>Pyriculariaceae</taxon>
        <taxon>Pyricularia</taxon>
    </lineage>
</organism>
<sequence length="1745" mass="192488">MSGKDKAENKKKKKSHGGAIQATVEYDIIPPSRDEHTCGRNNRSANESKPDKVPENSNRCSETGKLKPSIPIPHPFPIPWLPIFIPPLDAADDAAADQGSTDPASNRSRPSAAILSLLGKTRHFIPQLDEQVVGPKAARQSLSDWELALRASGVGGPALPRPLPIMSSSMRDAFVYCDSCELTWLVGEDDCHGSGSHRVRHPMHEAYGGPDRPKKKSRSRQPDKPLGSIVVHIAAGFPSKPPKSSRNGAPTQIEARTAISFGQNSQYNLVDTLKVLNVASSKEIAELLAATHALELIATEVLPDRRAMLIQHRADKRATTMKKMDMDNERRYAEERRNEAMGRIRRVVLKTMDRVRMTDAKMFDVERKEFDDLVREMLYPQDLLKEPNLQRPITRKTIETTLAAIERRVKLTKPLFSSSEWDIILDHFLPRFEILSKRLDTYHDGLIKAAVEQLRKMACELLLQNGMELAEIDDWCNSNGEGPGRSLRDLVALCMTFKSDPAGEAKTDTTNVKNELSKDEALVVTMLMCAVRESLGPMAWELHSKYDIVQDFMMKNKDKHTSIPHVATCFMRDIWLFPIKGDDMATKEEDGDGDGGLNTKASPTTPSDQKPVEAAPGAQTASSVGQTFMSHIRKGVAALTMSSLSSPPPEDQGKDAKRTCPASPRTEGSAVAGEPGDDRDNTQSGLGRAKTPMSRIPALRIIMVTDSQDMVDSICKHQDDWTIHFKPGSRRDKRLDSIPQVKNRHGEPVGNRIDWLRLWASVANLSVLHNVNVCWYAVPRAMNAEAVALLSAEPKEGKDNINKEFPRYYTHQMDMDIHIHHCKAAVFKVMGKTRIYRFESLHQDSAKHTQNGYNMQGPMPITVVGPACGLVAAAAAPAPARHTHTHTQATQPCTALRCPFLPILGSPSGLEARPTLLCYVHTCQAMETTGQSSHGGAQHQQQQQIPPLLPPPRPLPLSSTIVAKEEPGSLDPPRKPIKKRIRKPRGRGLRTKTGCLTCRKRHKKCDERLPICSHCATSNRDCVWPDIQAMDAVATSAAAAPQLSSPTAGSVDGHSDRPPTSHSAIIPSAASQSMYSHLPSSYQKHRSQSQSQDGDPRGSYGSMGSSSHNSSPSARRGYSPDPAPTRPSLPPPGPVAPTLDYNFPNGPIPDSHNIVDPALAAMYPNMKPKPPIPELYPTHRQRKSTSVSTASPRIADLLIDTTQPIQHSPKSPETVTSDGMLSAGVASTRWLDLLAGDAEEADSGFSLGRRNSKSQLPPHTLNDGMRRLSQERMGPAASGSGLRISNSRCGVMGRLDWDIPERYPWQEATDMELTSNEAALFRAFAERSAVWLDIFDPWRHFSTYAVRLAMRNVGLMKAILALQARYASVAQQRAANQDPRPGNHHRDMFITANVDPTDAVQYYHEALHYVSTALQYHSYAHSEELLGTALVISTYEMLDAFNSAVPHELNSAVSNWQRHLKGVFWIQRSQDVNGASGGLRQSVWWAWLRQDLWAAFREGRRCLSFWRPVVDYPSLTQCELADRAVYLLSQAVNYCAESGPDKDKGRPDLVARRAERGEELMDMLERWKSFLGDGFRPLLTAPGTGPSSASHHEHPISAPSVGASSTGSFAAASPAEGDPSHGWQPIWIHPPQFAAAMQVYSFAKILVSLNRPAAGDFDEHARAQILSESASTICGIAMELKDQSCQIMSAKCLFGAGLCVQRQVQQDTIISLIQACEARTGWPMATLRSELRKEWRRGDVEMRDV</sequence>
<dbReference type="PROSITE" id="PS00463">
    <property type="entry name" value="ZN2_CY6_FUNGAL_1"/>
    <property type="match status" value="1"/>
</dbReference>
<protein>
    <recommendedName>
        <fullName evidence="3">Zn(2)-C6 fungal-type domain-containing protein</fullName>
    </recommendedName>
</protein>